<dbReference type="PRINTS" id="PR00455">
    <property type="entry name" value="HTHTETR"/>
</dbReference>
<dbReference type="InterPro" id="IPR050109">
    <property type="entry name" value="HTH-type_TetR-like_transc_reg"/>
</dbReference>
<dbReference type="InterPro" id="IPR009057">
    <property type="entry name" value="Homeodomain-like_sf"/>
</dbReference>
<dbReference type="RefSeq" id="WP_397061715.1">
    <property type="nucleotide sequence ID" value="NZ_JBIRYL010000001.1"/>
</dbReference>
<evidence type="ECO:0000256" key="1">
    <source>
        <dbReference type="ARBA" id="ARBA00023015"/>
    </source>
</evidence>
<proteinExistence type="predicted"/>
<keyword evidence="1" id="KW-0805">Transcription regulation</keyword>
<evidence type="ECO:0000313" key="6">
    <source>
        <dbReference type="EMBL" id="MFI2230302.1"/>
    </source>
</evidence>
<dbReference type="InterPro" id="IPR001647">
    <property type="entry name" value="HTH_TetR"/>
</dbReference>
<reference evidence="6 7" key="1">
    <citation type="submission" date="2024-10" db="EMBL/GenBank/DDBJ databases">
        <title>The Natural Products Discovery Center: Release of the First 8490 Sequenced Strains for Exploring Actinobacteria Biosynthetic Diversity.</title>
        <authorList>
            <person name="Kalkreuter E."/>
            <person name="Kautsar S.A."/>
            <person name="Yang D."/>
            <person name="Bader C.D."/>
            <person name="Teijaro C.N."/>
            <person name="Fluegel L."/>
            <person name="Davis C.M."/>
            <person name="Simpson J.R."/>
            <person name="Lauterbach L."/>
            <person name="Steele A.D."/>
            <person name="Gui C."/>
            <person name="Meng S."/>
            <person name="Li G."/>
            <person name="Viehrig K."/>
            <person name="Ye F."/>
            <person name="Su P."/>
            <person name="Kiefer A.F."/>
            <person name="Nichols A."/>
            <person name="Cepeda A.J."/>
            <person name="Yan W."/>
            <person name="Fan B."/>
            <person name="Jiang Y."/>
            <person name="Adhikari A."/>
            <person name="Zheng C.-J."/>
            <person name="Schuster L."/>
            <person name="Cowan T.M."/>
            <person name="Smanski M.J."/>
            <person name="Chevrette M.G."/>
            <person name="De Carvalho L.P.S."/>
            <person name="Shen B."/>
        </authorList>
    </citation>
    <scope>NUCLEOTIDE SEQUENCE [LARGE SCALE GENOMIC DNA]</scope>
    <source>
        <strain evidence="6 7">NPDC019377</strain>
    </source>
</reference>
<evidence type="ECO:0000256" key="4">
    <source>
        <dbReference type="PROSITE-ProRule" id="PRU00335"/>
    </source>
</evidence>
<dbReference type="InterPro" id="IPR036271">
    <property type="entry name" value="Tet_transcr_reg_TetR-rel_C_sf"/>
</dbReference>
<evidence type="ECO:0000256" key="2">
    <source>
        <dbReference type="ARBA" id="ARBA00023125"/>
    </source>
</evidence>
<dbReference type="InterPro" id="IPR049445">
    <property type="entry name" value="TetR_SbtR-like_C"/>
</dbReference>
<keyword evidence="3" id="KW-0804">Transcription</keyword>
<name>A0ABW7VUP8_9NOCA</name>
<dbReference type="Pfam" id="PF21597">
    <property type="entry name" value="TetR_C_43"/>
    <property type="match status" value="1"/>
</dbReference>
<dbReference type="PROSITE" id="PS50977">
    <property type="entry name" value="HTH_TETR_2"/>
    <property type="match status" value="1"/>
</dbReference>
<evidence type="ECO:0000313" key="7">
    <source>
        <dbReference type="Proteomes" id="UP001611494"/>
    </source>
</evidence>
<accession>A0ABW7VUP8</accession>
<organism evidence="6 7">
    <name type="scientific">Nocardia testacea</name>
    <dbReference type="NCBI Taxonomy" id="248551"/>
    <lineage>
        <taxon>Bacteria</taxon>
        <taxon>Bacillati</taxon>
        <taxon>Actinomycetota</taxon>
        <taxon>Actinomycetes</taxon>
        <taxon>Mycobacteriales</taxon>
        <taxon>Nocardiaceae</taxon>
        <taxon>Nocardia</taxon>
    </lineage>
</organism>
<dbReference type="PANTHER" id="PTHR30055:SF234">
    <property type="entry name" value="HTH-TYPE TRANSCRIPTIONAL REGULATOR BETI"/>
    <property type="match status" value="1"/>
</dbReference>
<dbReference type="Gene3D" id="1.10.357.10">
    <property type="entry name" value="Tetracycline Repressor, domain 2"/>
    <property type="match status" value="1"/>
</dbReference>
<dbReference type="SUPFAM" id="SSF48498">
    <property type="entry name" value="Tetracyclin repressor-like, C-terminal domain"/>
    <property type="match status" value="1"/>
</dbReference>
<evidence type="ECO:0000256" key="3">
    <source>
        <dbReference type="ARBA" id="ARBA00023163"/>
    </source>
</evidence>
<feature type="domain" description="HTH tetR-type" evidence="5">
    <location>
        <begin position="6"/>
        <end position="65"/>
    </location>
</feature>
<gene>
    <name evidence="6" type="ORF">ACH49Z_10665</name>
</gene>
<feature type="DNA-binding region" description="H-T-H motif" evidence="4">
    <location>
        <begin position="28"/>
        <end position="47"/>
    </location>
</feature>
<dbReference type="PANTHER" id="PTHR30055">
    <property type="entry name" value="HTH-TYPE TRANSCRIPTIONAL REGULATOR RUTR"/>
    <property type="match status" value="1"/>
</dbReference>
<dbReference type="Proteomes" id="UP001611494">
    <property type="component" value="Unassembled WGS sequence"/>
</dbReference>
<dbReference type="Pfam" id="PF00440">
    <property type="entry name" value="TetR_N"/>
    <property type="match status" value="1"/>
</dbReference>
<sequence>MRSHARRNYDQILRTATTVFAESGPDASLNEIARRAGVGPGTLYRHFPNRQSLQAAVLEERVENLCGEGAELLSLPDADAALTRWLHALLLHTRTDKGLGAAALTGSAEQSAQCRTAIEETATRLVSRAKRHGTVRNDTSVDDLVLLVAGIGLTTERDTAPARAERLLETVLRGIGILEPDDRNHGTGTPAATPMPR</sequence>
<dbReference type="SUPFAM" id="SSF46689">
    <property type="entry name" value="Homeodomain-like"/>
    <property type="match status" value="1"/>
</dbReference>
<dbReference type="EMBL" id="JBIRYL010000001">
    <property type="protein sequence ID" value="MFI2230302.1"/>
    <property type="molecule type" value="Genomic_DNA"/>
</dbReference>
<comment type="caution">
    <text evidence="6">The sequence shown here is derived from an EMBL/GenBank/DDBJ whole genome shotgun (WGS) entry which is preliminary data.</text>
</comment>
<keyword evidence="2 4" id="KW-0238">DNA-binding</keyword>
<evidence type="ECO:0000259" key="5">
    <source>
        <dbReference type="PROSITE" id="PS50977"/>
    </source>
</evidence>
<protein>
    <submittedName>
        <fullName evidence="6">TetR/AcrR family transcriptional regulator</fullName>
    </submittedName>
</protein>
<keyword evidence="7" id="KW-1185">Reference proteome</keyword>